<proteinExistence type="predicted"/>
<dbReference type="Proteomes" id="UP001194696">
    <property type="component" value="Unassembled WGS sequence"/>
</dbReference>
<comment type="caution">
    <text evidence="3">The sequence shown here is derived from an EMBL/GenBank/DDBJ whole genome shotgun (WGS) entry which is preliminary data.</text>
</comment>
<dbReference type="InterPro" id="IPR053024">
    <property type="entry name" value="Fungal_surface_NADase"/>
</dbReference>
<feature type="domain" description="TNT" evidence="2">
    <location>
        <begin position="134"/>
        <end position="229"/>
    </location>
</feature>
<evidence type="ECO:0000259" key="2">
    <source>
        <dbReference type="Pfam" id="PF14021"/>
    </source>
</evidence>
<dbReference type="InterPro" id="IPR025331">
    <property type="entry name" value="TNT"/>
</dbReference>
<dbReference type="PANTHER" id="PTHR42059">
    <property type="entry name" value="TNT DOMAIN-CONTAINING PROTEIN"/>
    <property type="match status" value="1"/>
</dbReference>
<accession>A0ABQ7K695</accession>
<feature type="signal peptide" evidence="1">
    <location>
        <begin position="1"/>
        <end position="24"/>
    </location>
</feature>
<organism evidence="3 4">
    <name type="scientific">Linnemannia gamsii</name>
    <dbReference type="NCBI Taxonomy" id="64522"/>
    <lineage>
        <taxon>Eukaryota</taxon>
        <taxon>Fungi</taxon>
        <taxon>Fungi incertae sedis</taxon>
        <taxon>Mucoromycota</taxon>
        <taxon>Mortierellomycotina</taxon>
        <taxon>Mortierellomycetes</taxon>
        <taxon>Mortierellales</taxon>
        <taxon>Mortierellaceae</taxon>
        <taxon>Linnemannia</taxon>
    </lineage>
</organism>
<keyword evidence="1" id="KW-0732">Signal</keyword>
<name>A0ABQ7K695_9FUNG</name>
<keyword evidence="4" id="KW-1185">Reference proteome</keyword>
<sequence length="234" mass="25612">MVFTTSRLAAIALVFCSVLSATSAVPVSLEQTAATPDAFSALNHGNVKCRNVCEGVKPVNSTRYFCRDARLGPKKLPKFFPLDDITQPYDRLGGLCAAEFLDKWTFPNNGSYHYPDNQGFLVNTANLPIKGITTLPVGTLLDRFGSEFGSYLSPAEAPYPQRAIPPSNLDTLKDDSHYPYSYHVYKVVKAFDVEAGPIAGWFGQPGAGTQYHTFKNILTLIGDGVLVRIDLKRS</sequence>
<dbReference type="PANTHER" id="PTHR42059:SF1">
    <property type="entry name" value="TNT DOMAIN-CONTAINING PROTEIN"/>
    <property type="match status" value="1"/>
</dbReference>
<evidence type="ECO:0000313" key="3">
    <source>
        <dbReference type="EMBL" id="KAG0292094.1"/>
    </source>
</evidence>
<evidence type="ECO:0000313" key="4">
    <source>
        <dbReference type="Proteomes" id="UP001194696"/>
    </source>
</evidence>
<gene>
    <name evidence="3" type="ORF">BGZ96_004545</name>
</gene>
<feature type="chain" id="PRO_5047008960" description="TNT domain-containing protein" evidence="1">
    <location>
        <begin position="25"/>
        <end position="234"/>
    </location>
</feature>
<protein>
    <recommendedName>
        <fullName evidence="2">TNT domain-containing protein</fullName>
    </recommendedName>
</protein>
<dbReference type="EMBL" id="JAAAIM010000211">
    <property type="protein sequence ID" value="KAG0292094.1"/>
    <property type="molecule type" value="Genomic_DNA"/>
</dbReference>
<evidence type="ECO:0000256" key="1">
    <source>
        <dbReference type="SAM" id="SignalP"/>
    </source>
</evidence>
<dbReference type="Pfam" id="PF14021">
    <property type="entry name" value="TNT"/>
    <property type="match status" value="1"/>
</dbReference>
<reference evidence="3 4" key="1">
    <citation type="journal article" date="2020" name="Fungal Divers.">
        <title>Resolving the Mortierellaceae phylogeny through synthesis of multi-gene phylogenetics and phylogenomics.</title>
        <authorList>
            <person name="Vandepol N."/>
            <person name="Liber J."/>
            <person name="Desiro A."/>
            <person name="Na H."/>
            <person name="Kennedy M."/>
            <person name="Barry K."/>
            <person name="Grigoriev I.V."/>
            <person name="Miller A.N."/>
            <person name="O'Donnell K."/>
            <person name="Stajich J.E."/>
            <person name="Bonito G."/>
        </authorList>
    </citation>
    <scope>NUCLEOTIDE SEQUENCE [LARGE SCALE GENOMIC DNA]</scope>
    <source>
        <strain evidence="3 4">AD045</strain>
    </source>
</reference>